<keyword evidence="9" id="KW-1185">Reference proteome</keyword>
<evidence type="ECO:0000259" key="7">
    <source>
        <dbReference type="PROSITE" id="PS51469"/>
    </source>
</evidence>
<dbReference type="GO" id="GO:0034993">
    <property type="term" value="C:meiotic nuclear membrane microtubule tethering complex"/>
    <property type="evidence" value="ECO:0007669"/>
    <property type="project" value="TreeGrafter"/>
</dbReference>
<keyword evidence="2 6" id="KW-0812">Transmembrane</keyword>
<reference evidence="9" key="1">
    <citation type="submission" date="2017-01" db="EMBL/GenBank/DDBJ databases">
        <title>Comparative genomics of anhydrobiosis in the tardigrade Hypsibius dujardini.</title>
        <authorList>
            <person name="Yoshida Y."/>
            <person name="Koutsovoulos G."/>
            <person name="Laetsch D."/>
            <person name="Stevens L."/>
            <person name="Kumar S."/>
            <person name="Horikawa D."/>
            <person name="Ishino K."/>
            <person name="Komine S."/>
            <person name="Tomita M."/>
            <person name="Blaxter M."/>
            <person name="Arakawa K."/>
        </authorList>
    </citation>
    <scope>NUCLEOTIDE SEQUENCE [LARGE SCALE GENOMIC DNA]</scope>
    <source>
        <strain evidence="9">Z151</strain>
    </source>
</reference>
<dbReference type="PANTHER" id="PTHR12911">
    <property type="entry name" value="SAD1/UNC-84-LIKE PROTEIN-RELATED"/>
    <property type="match status" value="1"/>
</dbReference>
<dbReference type="OrthoDB" id="342281at2759"/>
<proteinExistence type="predicted"/>
<organism evidence="8 9">
    <name type="scientific">Hypsibius exemplaris</name>
    <name type="common">Freshwater tardigrade</name>
    <dbReference type="NCBI Taxonomy" id="2072580"/>
    <lineage>
        <taxon>Eukaryota</taxon>
        <taxon>Metazoa</taxon>
        <taxon>Ecdysozoa</taxon>
        <taxon>Tardigrada</taxon>
        <taxon>Eutardigrada</taxon>
        <taxon>Parachela</taxon>
        <taxon>Hypsibioidea</taxon>
        <taxon>Hypsibiidae</taxon>
        <taxon>Hypsibius</taxon>
    </lineage>
</organism>
<evidence type="ECO:0000256" key="5">
    <source>
        <dbReference type="SAM" id="MobiDB-lite"/>
    </source>
</evidence>
<comment type="caution">
    <text evidence="8">The sequence shown here is derived from an EMBL/GenBank/DDBJ whole genome shotgun (WGS) entry which is preliminary data.</text>
</comment>
<evidence type="ECO:0000256" key="1">
    <source>
        <dbReference type="ARBA" id="ARBA00004370"/>
    </source>
</evidence>
<dbReference type="InterPro" id="IPR012919">
    <property type="entry name" value="SUN_dom"/>
</dbReference>
<evidence type="ECO:0000313" key="9">
    <source>
        <dbReference type="Proteomes" id="UP000192578"/>
    </source>
</evidence>
<feature type="domain" description="SUN" evidence="7">
    <location>
        <begin position="213"/>
        <end position="376"/>
    </location>
</feature>
<dbReference type="InterPro" id="IPR045119">
    <property type="entry name" value="SUN1-5"/>
</dbReference>
<evidence type="ECO:0000256" key="3">
    <source>
        <dbReference type="ARBA" id="ARBA00022989"/>
    </source>
</evidence>
<dbReference type="GO" id="GO:0043495">
    <property type="term" value="F:protein-membrane adaptor activity"/>
    <property type="evidence" value="ECO:0007669"/>
    <property type="project" value="TreeGrafter"/>
</dbReference>
<feature type="region of interest" description="Disordered" evidence="5">
    <location>
        <begin position="140"/>
        <end position="170"/>
    </location>
</feature>
<dbReference type="AlphaFoldDB" id="A0A1W0WA46"/>
<evidence type="ECO:0000256" key="4">
    <source>
        <dbReference type="ARBA" id="ARBA00023136"/>
    </source>
</evidence>
<dbReference type="Proteomes" id="UP000192578">
    <property type="component" value="Unassembled WGS sequence"/>
</dbReference>
<evidence type="ECO:0000256" key="2">
    <source>
        <dbReference type="ARBA" id="ARBA00022692"/>
    </source>
</evidence>
<feature type="compositionally biased region" description="Low complexity" evidence="5">
    <location>
        <begin position="143"/>
        <end position="156"/>
    </location>
</feature>
<dbReference type="PANTHER" id="PTHR12911:SF8">
    <property type="entry name" value="KLAROID PROTEIN-RELATED"/>
    <property type="match status" value="1"/>
</dbReference>
<gene>
    <name evidence="8" type="ORF">BV898_13635</name>
</gene>
<dbReference type="Gene3D" id="2.60.120.260">
    <property type="entry name" value="Galactose-binding domain-like"/>
    <property type="match status" value="1"/>
</dbReference>
<dbReference type="EMBL" id="MTYJ01000154">
    <property type="protein sequence ID" value="OQV12076.1"/>
    <property type="molecule type" value="Genomic_DNA"/>
</dbReference>
<comment type="subcellular location">
    <subcellularLocation>
        <location evidence="1">Membrane</location>
    </subcellularLocation>
</comment>
<keyword evidence="3 6" id="KW-1133">Transmembrane helix</keyword>
<evidence type="ECO:0000313" key="8">
    <source>
        <dbReference type="EMBL" id="OQV12076.1"/>
    </source>
</evidence>
<dbReference type="Pfam" id="PF07738">
    <property type="entry name" value="Sad1_UNC"/>
    <property type="match status" value="1"/>
</dbReference>
<feature type="transmembrane region" description="Helical" evidence="6">
    <location>
        <begin position="111"/>
        <end position="130"/>
    </location>
</feature>
<name>A0A1W0WA46_HYPEX</name>
<sequence>MDDFVDDVIAEDLRPPNRTSQNCHLPCQNILSPVRVEQTVEWESNQEPLCPPFPKLSHLPPAPLLPNYGPLPNVNLSSIHSRKTDPLVGAPWDFQPRPCPSPATTSSGRCLFILFAFLALSVLYSAYLLVLGARRQDPAREVPALPSGSSSPVSSCPHHDLSWTQDEDVTSAGSIKDLQWEIAESSMSPQQRHPGFGNHELEIAFDYALSSLGARVLTTRDTKPIALLEAKFLGFSVYSMESSVSMEDAPLEPLVIPGRCWRFREFPGTLVIQLPEEIWVSSFSLSHVLALGVPANRLRSAPQHFEVWGLTSVGDERPHLFGAYTFQLFYQNPTQAFAVQYPAIRRLSIVELKILSNHGAADFTCVYRFKVFGVAAEDELAGGRI</sequence>
<evidence type="ECO:0000256" key="6">
    <source>
        <dbReference type="SAM" id="Phobius"/>
    </source>
</evidence>
<dbReference type="PROSITE" id="PS51469">
    <property type="entry name" value="SUN"/>
    <property type="match status" value="1"/>
</dbReference>
<protein>
    <submittedName>
        <fullName evidence="8">SUN domain-containing protein 1</fullName>
    </submittedName>
</protein>
<accession>A0A1W0WA46</accession>
<keyword evidence="4 6" id="KW-0472">Membrane</keyword>